<dbReference type="AlphaFoldDB" id="C4J605"/>
<organism evidence="1">
    <name type="scientific">Zea mays</name>
    <name type="common">Maize</name>
    <dbReference type="NCBI Taxonomy" id="4577"/>
    <lineage>
        <taxon>Eukaryota</taxon>
        <taxon>Viridiplantae</taxon>
        <taxon>Streptophyta</taxon>
        <taxon>Embryophyta</taxon>
        <taxon>Tracheophyta</taxon>
        <taxon>Spermatophyta</taxon>
        <taxon>Magnoliopsida</taxon>
        <taxon>Liliopsida</taxon>
        <taxon>Poales</taxon>
        <taxon>Poaceae</taxon>
        <taxon>PACMAD clade</taxon>
        <taxon>Panicoideae</taxon>
        <taxon>Andropogonodae</taxon>
        <taxon>Andropogoneae</taxon>
        <taxon>Tripsacinae</taxon>
        <taxon>Zea</taxon>
    </lineage>
</organism>
<evidence type="ECO:0000313" key="1">
    <source>
        <dbReference type="EMBL" id="ACR36605.1"/>
    </source>
</evidence>
<reference evidence="1" key="2">
    <citation type="submission" date="2012-06" db="EMBL/GenBank/DDBJ databases">
        <authorList>
            <person name="Yu Y."/>
            <person name="Currie J."/>
            <person name="Lomeli R."/>
            <person name="Angelova A."/>
            <person name="Collura K."/>
            <person name="Wissotski M."/>
            <person name="Campos D."/>
            <person name="Kudrna D."/>
            <person name="Golser W."/>
            <person name="Ashely E."/>
            <person name="Descour A."/>
            <person name="Fernandes J."/>
            <person name="Soderlund C."/>
            <person name="Walbot V."/>
        </authorList>
    </citation>
    <scope>NUCLEOTIDE SEQUENCE</scope>
    <source>
        <strain evidence="1">B73</strain>
    </source>
</reference>
<name>C4J605_MAIZE</name>
<reference evidence="1" key="1">
    <citation type="journal article" date="2009" name="PLoS Genet.">
        <title>Sequencing, mapping, and analysis of 27,455 maize full-length cDNAs.</title>
        <authorList>
            <person name="Soderlund C."/>
            <person name="Descour A."/>
            <person name="Kudrna D."/>
            <person name="Bomhoff M."/>
            <person name="Boyd L."/>
            <person name="Currie J."/>
            <person name="Angelova A."/>
            <person name="Collura K."/>
            <person name="Wissotski M."/>
            <person name="Ashley E."/>
            <person name="Morrow D."/>
            <person name="Fernandes J."/>
            <person name="Walbot V."/>
            <person name="Yu Y."/>
        </authorList>
    </citation>
    <scope>NUCLEOTIDE SEQUENCE</scope>
    <source>
        <strain evidence="1">B73</strain>
    </source>
</reference>
<sequence>MAPARNTKKGHRVVCDATAVPCEARLGFVWMNMAAPWTYGYGAWHGMHRIRIPS</sequence>
<dbReference type="EMBL" id="BT086252">
    <property type="protein sequence ID" value="ACR36605.1"/>
    <property type="molecule type" value="mRNA"/>
</dbReference>
<protein>
    <submittedName>
        <fullName evidence="1">Uncharacterized protein</fullName>
    </submittedName>
</protein>
<proteinExistence type="evidence at transcript level"/>
<accession>C4J605</accession>